<dbReference type="Proteomes" id="UP000011599">
    <property type="component" value="Unassembled WGS sequence"/>
</dbReference>
<dbReference type="PATRIC" id="fig|1114856.3.peg.2192"/>
<evidence type="ECO:0000259" key="1">
    <source>
        <dbReference type="Pfam" id="PF24035"/>
    </source>
</evidence>
<sequence length="142" mass="16098">MSNDVGVVSDIAYGSDTADCRIRTDGGASDGRDREGVDQLLNLLATHRRRHALYYLRELEVTTVDELARLVTDEPDPTTDIDERIEETRLALMHVDLPRLTARDIVEYDRRSGTVRYRQPSTRLTTLLDSCAEIEETPFSTD</sequence>
<dbReference type="InterPro" id="IPR055768">
    <property type="entry name" value="DUF7344"/>
</dbReference>
<organism evidence="2 3">
    <name type="scientific">Natronorubrum tibetense GA33</name>
    <dbReference type="NCBI Taxonomy" id="1114856"/>
    <lineage>
        <taxon>Archaea</taxon>
        <taxon>Methanobacteriati</taxon>
        <taxon>Methanobacteriota</taxon>
        <taxon>Stenosarchaea group</taxon>
        <taxon>Halobacteria</taxon>
        <taxon>Halobacteriales</taxon>
        <taxon>Natrialbaceae</taxon>
        <taxon>Natronorubrum</taxon>
    </lineage>
</organism>
<comment type="caution">
    <text evidence="2">The sequence shown here is derived from an EMBL/GenBank/DDBJ whole genome shotgun (WGS) entry which is preliminary data.</text>
</comment>
<keyword evidence="3" id="KW-1185">Reference proteome</keyword>
<dbReference type="Pfam" id="PF24035">
    <property type="entry name" value="DUF7344"/>
    <property type="match status" value="1"/>
</dbReference>
<dbReference type="EMBL" id="AOHW01000029">
    <property type="protein sequence ID" value="ELY41120.1"/>
    <property type="molecule type" value="Genomic_DNA"/>
</dbReference>
<reference evidence="2 3" key="1">
    <citation type="journal article" date="2014" name="PLoS Genet.">
        <title>Phylogenetically driven sequencing of extremely halophilic archaea reveals strategies for static and dynamic osmo-response.</title>
        <authorList>
            <person name="Becker E.A."/>
            <person name="Seitzer P.M."/>
            <person name="Tritt A."/>
            <person name="Larsen D."/>
            <person name="Krusor M."/>
            <person name="Yao A.I."/>
            <person name="Wu D."/>
            <person name="Madern D."/>
            <person name="Eisen J.A."/>
            <person name="Darling A.E."/>
            <person name="Facciotti M.T."/>
        </authorList>
    </citation>
    <scope>NUCLEOTIDE SEQUENCE [LARGE SCALE GENOMIC DNA]</scope>
    <source>
        <strain evidence="2 3">GA33</strain>
    </source>
</reference>
<dbReference type="AlphaFoldDB" id="L9VVC3"/>
<proteinExistence type="predicted"/>
<feature type="domain" description="DUF7344" evidence="1">
    <location>
        <begin position="42"/>
        <end position="116"/>
    </location>
</feature>
<dbReference type="RefSeq" id="WP_006089937.1">
    <property type="nucleotide sequence ID" value="NZ_AOHW01000029.1"/>
</dbReference>
<accession>L9VVC3</accession>
<evidence type="ECO:0000313" key="3">
    <source>
        <dbReference type="Proteomes" id="UP000011599"/>
    </source>
</evidence>
<evidence type="ECO:0000313" key="2">
    <source>
        <dbReference type="EMBL" id="ELY41120.1"/>
    </source>
</evidence>
<protein>
    <recommendedName>
        <fullName evidence="1">DUF7344 domain-containing protein</fullName>
    </recommendedName>
</protein>
<dbReference type="OrthoDB" id="247722at2157"/>
<gene>
    <name evidence="2" type="ORF">C496_10521</name>
</gene>
<name>L9VVC3_9EURY</name>
<dbReference type="eggNOG" id="arCOG03828">
    <property type="taxonomic scope" value="Archaea"/>
</dbReference>